<sequence>MKKFFIFCLFLVAGTGFSQNNTSSEKTDKSEWDALDKVFIKLIESLLNEDKNTFKTVCYGAVDCIDCVGKPEFNEEGNFVTSEVFYLNIAKNFDKSPVYKALVKRGYTFSTITIKDFKSKYLPTNYPKDLKLYEVWIPTYLANELSKGHPGSSHAFQFVKINGEFKLYGMTSIP</sequence>
<name>A0ABQ1K0S3_9FLAO</name>
<organism evidence="2 3">
    <name type="scientific">Flavobacterium suaedae</name>
    <dbReference type="NCBI Taxonomy" id="1767027"/>
    <lineage>
        <taxon>Bacteria</taxon>
        <taxon>Pseudomonadati</taxon>
        <taxon>Bacteroidota</taxon>
        <taxon>Flavobacteriia</taxon>
        <taxon>Flavobacteriales</taxon>
        <taxon>Flavobacteriaceae</taxon>
        <taxon>Flavobacterium</taxon>
    </lineage>
</organism>
<comment type="caution">
    <text evidence="2">The sequence shown here is derived from an EMBL/GenBank/DDBJ whole genome shotgun (WGS) entry which is preliminary data.</text>
</comment>
<evidence type="ECO:0000313" key="3">
    <source>
        <dbReference type="Proteomes" id="UP000615760"/>
    </source>
</evidence>
<feature type="signal peptide" evidence="1">
    <location>
        <begin position="1"/>
        <end position="18"/>
    </location>
</feature>
<feature type="chain" id="PRO_5045592763" evidence="1">
    <location>
        <begin position="19"/>
        <end position="174"/>
    </location>
</feature>
<dbReference type="RefSeq" id="WP_188621319.1">
    <property type="nucleotide sequence ID" value="NZ_BMJE01000005.1"/>
</dbReference>
<accession>A0ABQ1K0S3</accession>
<evidence type="ECO:0000313" key="2">
    <source>
        <dbReference type="EMBL" id="GGB81314.1"/>
    </source>
</evidence>
<reference evidence="3" key="1">
    <citation type="journal article" date="2019" name="Int. J. Syst. Evol. Microbiol.">
        <title>The Global Catalogue of Microorganisms (GCM) 10K type strain sequencing project: providing services to taxonomists for standard genome sequencing and annotation.</title>
        <authorList>
            <consortium name="The Broad Institute Genomics Platform"/>
            <consortium name="The Broad Institute Genome Sequencing Center for Infectious Disease"/>
            <person name="Wu L."/>
            <person name="Ma J."/>
        </authorList>
    </citation>
    <scope>NUCLEOTIDE SEQUENCE [LARGE SCALE GENOMIC DNA]</scope>
    <source>
        <strain evidence="3">CGMCC 1.15461</strain>
    </source>
</reference>
<gene>
    <name evidence="2" type="ORF">GCM10007424_21770</name>
</gene>
<dbReference type="EMBL" id="BMJE01000005">
    <property type="protein sequence ID" value="GGB81314.1"/>
    <property type="molecule type" value="Genomic_DNA"/>
</dbReference>
<protein>
    <submittedName>
        <fullName evidence="2">Uncharacterized protein</fullName>
    </submittedName>
</protein>
<keyword evidence="3" id="KW-1185">Reference proteome</keyword>
<dbReference type="Proteomes" id="UP000615760">
    <property type="component" value="Unassembled WGS sequence"/>
</dbReference>
<evidence type="ECO:0000256" key="1">
    <source>
        <dbReference type="SAM" id="SignalP"/>
    </source>
</evidence>
<keyword evidence="1" id="KW-0732">Signal</keyword>
<proteinExistence type="predicted"/>